<protein>
    <submittedName>
        <fullName evidence="1">Uncharacterized protein</fullName>
    </submittedName>
</protein>
<keyword evidence="3" id="KW-1185">Reference proteome</keyword>
<reference evidence="3" key="1">
    <citation type="submission" date="2015-08" db="EMBL/GenBank/DDBJ databases">
        <title>Complete Genome Sequence of Azospirillum thiophilum BV-S.</title>
        <authorList>
            <person name="Fomenkov A."/>
            <person name="Vincze T."/>
            <person name="Grabovich M."/>
            <person name="Dubinina G."/>
            <person name="Orlova M."/>
            <person name="Belousova E."/>
            <person name="Roberts R.J."/>
        </authorList>
    </citation>
    <scope>NUCLEOTIDE SEQUENCE [LARGE SCALE GENOMIC DNA]</scope>
    <source>
        <strain evidence="3">BV-S</strain>
    </source>
</reference>
<accession>A0A0F2L0S9</accession>
<sequence>MKASEVYFNRSPRSQHPHDHVAILVLDGSNWVRFRSFFEPGDAGVVILDAQVDGIDRIVVRAGCATQEVLERLCDGWA</sequence>
<reference evidence="1 3" key="2">
    <citation type="journal article" date="2016" name="Genome Announc.">
        <title>Complete Genome Sequence of a Strain of Azospirillum thiophilum Isolated from a Sulfide Spring.</title>
        <authorList>
            <person name="Fomenkov A."/>
            <person name="Vincze T."/>
            <person name="Grabovich M."/>
            <person name="Anton B.P."/>
            <person name="Dubinina G."/>
            <person name="Orlova M."/>
            <person name="Belousova E."/>
            <person name="Roberts R.J."/>
        </authorList>
    </citation>
    <scope>NUCLEOTIDE SEQUENCE [LARGE SCALE GENOMIC DNA]</scope>
    <source>
        <strain evidence="1 3">BV-S</strain>
    </source>
</reference>
<dbReference type="KEGG" id="ati:AL072_03370"/>
<dbReference type="EMBL" id="CP012401">
    <property type="protein sequence ID" value="ALG70089.1"/>
    <property type="molecule type" value="Genomic_DNA"/>
</dbReference>
<proteinExistence type="predicted"/>
<name>A0A0F2L0S9_9PROT</name>
<evidence type="ECO:0000313" key="2">
    <source>
        <dbReference type="EMBL" id="ALG70115.1"/>
    </source>
</evidence>
<dbReference type="RefSeq" id="WP_045581516.1">
    <property type="nucleotide sequence ID" value="NZ_CP012401.1"/>
</dbReference>
<dbReference type="KEGG" id="ati:AL072_03215"/>
<dbReference type="EMBL" id="CP012401">
    <property type="protein sequence ID" value="ALG70115.1"/>
    <property type="molecule type" value="Genomic_DNA"/>
</dbReference>
<dbReference type="Proteomes" id="UP000069935">
    <property type="component" value="Chromosome 1"/>
</dbReference>
<evidence type="ECO:0000313" key="3">
    <source>
        <dbReference type="Proteomes" id="UP000069935"/>
    </source>
</evidence>
<organism evidence="1 3">
    <name type="scientific">Azospirillum thiophilum</name>
    <dbReference type="NCBI Taxonomy" id="528244"/>
    <lineage>
        <taxon>Bacteria</taxon>
        <taxon>Pseudomonadati</taxon>
        <taxon>Pseudomonadota</taxon>
        <taxon>Alphaproteobacteria</taxon>
        <taxon>Rhodospirillales</taxon>
        <taxon>Azospirillaceae</taxon>
        <taxon>Azospirillum</taxon>
    </lineage>
</organism>
<gene>
    <name evidence="1" type="ORF">AL072_03215</name>
    <name evidence="2" type="ORF">AL072_03370</name>
</gene>
<dbReference type="AlphaFoldDB" id="A0A0F2L0S9"/>
<evidence type="ECO:0000313" key="1">
    <source>
        <dbReference type="EMBL" id="ALG70089.1"/>
    </source>
</evidence>